<evidence type="ECO:0000256" key="5">
    <source>
        <dbReference type="ARBA" id="ARBA00022777"/>
    </source>
</evidence>
<dbReference type="Gene3D" id="3.30.565.10">
    <property type="entry name" value="Histidine kinase-like ATPase, C-terminal domain"/>
    <property type="match status" value="1"/>
</dbReference>
<organism evidence="12 13">
    <name type="scientific">Paeniglutamicibacter gangotriensis Lz1y</name>
    <dbReference type="NCBI Taxonomy" id="1276920"/>
    <lineage>
        <taxon>Bacteria</taxon>
        <taxon>Bacillati</taxon>
        <taxon>Actinomycetota</taxon>
        <taxon>Actinomycetes</taxon>
        <taxon>Micrococcales</taxon>
        <taxon>Micrococcaceae</taxon>
        <taxon>Paeniglutamicibacter</taxon>
    </lineage>
</organism>
<evidence type="ECO:0000259" key="9">
    <source>
        <dbReference type="Pfam" id="PF02518"/>
    </source>
</evidence>
<keyword evidence="4" id="KW-0812">Transmembrane</keyword>
<dbReference type="Gene3D" id="1.20.5.1930">
    <property type="match status" value="1"/>
</dbReference>
<keyword evidence="5 12" id="KW-0418">Kinase</keyword>
<keyword evidence="6" id="KW-1133">Transmembrane helix</keyword>
<dbReference type="Pfam" id="PF07730">
    <property type="entry name" value="HisKA_3"/>
    <property type="match status" value="1"/>
</dbReference>
<dbReference type="STRING" id="1276920.ADIAG_03245"/>
<evidence type="ECO:0000256" key="3">
    <source>
        <dbReference type="ARBA" id="ARBA00022679"/>
    </source>
</evidence>
<evidence type="ECO:0000256" key="1">
    <source>
        <dbReference type="ARBA" id="ARBA00004651"/>
    </source>
</evidence>
<keyword evidence="8" id="KW-0472">Membrane</keyword>
<comment type="caution">
    <text evidence="12">The sequence shown here is derived from an EMBL/GenBank/DDBJ whole genome shotgun (WGS) entry which is preliminary data.</text>
</comment>
<dbReference type="EC" id="2.7.3.-" evidence="12"/>
<dbReference type="eggNOG" id="COG4585">
    <property type="taxonomic scope" value="Bacteria"/>
</dbReference>
<evidence type="ECO:0000256" key="6">
    <source>
        <dbReference type="ARBA" id="ARBA00022989"/>
    </source>
</evidence>
<accession>M7MR85</accession>
<dbReference type="GO" id="GO:0005886">
    <property type="term" value="C:plasma membrane"/>
    <property type="evidence" value="ECO:0007669"/>
    <property type="project" value="UniProtKB-SubCell"/>
</dbReference>
<evidence type="ECO:0000256" key="8">
    <source>
        <dbReference type="ARBA" id="ARBA00023136"/>
    </source>
</evidence>
<dbReference type="eggNOG" id="COG2203">
    <property type="taxonomic scope" value="Bacteria"/>
</dbReference>
<dbReference type="RefSeq" id="WP_007272412.1">
    <property type="nucleotide sequence ID" value="NZ_AOCK01000010.1"/>
</dbReference>
<dbReference type="GO" id="GO:0000155">
    <property type="term" value="F:phosphorelay sensor kinase activity"/>
    <property type="evidence" value="ECO:0007669"/>
    <property type="project" value="InterPro"/>
</dbReference>
<dbReference type="AlphaFoldDB" id="M7MR85"/>
<dbReference type="GO" id="GO:0046983">
    <property type="term" value="F:protein dimerization activity"/>
    <property type="evidence" value="ECO:0007669"/>
    <property type="project" value="InterPro"/>
</dbReference>
<dbReference type="InterPro" id="IPR003594">
    <property type="entry name" value="HATPase_dom"/>
</dbReference>
<dbReference type="PANTHER" id="PTHR24421:SF37">
    <property type="entry name" value="SENSOR HISTIDINE KINASE NARS"/>
    <property type="match status" value="1"/>
</dbReference>
<gene>
    <name evidence="12" type="primary">yhcY_3</name>
    <name evidence="12" type="ORF">ADIAG_03245</name>
</gene>
<evidence type="ECO:0000259" key="10">
    <source>
        <dbReference type="Pfam" id="PF07730"/>
    </source>
</evidence>
<proteinExistence type="predicted"/>
<keyword evidence="3 12" id="KW-0808">Transferase</keyword>
<dbReference type="SUPFAM" id="SSF55874">
    <property type="entry name" value="ATPase domain of HSP90 chaperone/DNA topoisomerase II/histidine kinase"/>
    <property type="match status" value="1"/>
</dbReference>
<keyword evidence="7" id="KW-0902">Two-component regulatory system</keyword>
<evidence type="ECO:0000256" key="7">
    <source>
        <dbReference type="ARBA" id="ARBA00023012"/>
    </source>
</evidence>
<dbReference type="EMBL" id="AOCK01000010">
    <property type="protein sequence ID" value="EMQ97450.1"/>
    <property type="molecule type" value="Genomic_DNA"/>
</dbReference>
<protein>
    <submittedName>
        <fullName evidence="12">Sensor histidine kinase</fullName>
        <ecNumber evidence="12">2.7.3.-</ecNumber>
    </submittedName>
</protein>
<comment type="subcellular location">
    <subcellularLocation>
        <location evidence="1">Cell membrane</location>
        <topology evidence="1">Multi-pass membrane protein</topology>
    </subcellularLocation>
</comment>
<evidence type="ECO:0000256" key="2">
    <source>
        <dbReference type="ARBA" id="ARBA00022475"/>
    </source>
</evidence>
<feature type="domain" description="Signal transduction histidine kinase subgroup 3 dimerisation and phosphoacceptor" evidence="10">
    <location>
        <begin position="273"/>
        <end position="344"/>
    </location>
</feature>
<reference evidence="12 13" key="1">
    <citation type="journal article" date="2013" name="Genome Announc.">
        <title>Draft Genome Sequence of Arthrobacter gangotriensis Strain Lz1yT, Isolated from a Penguin Rookery Soil Sample Collected in Antarctica, near the Indian Station Dakshin Gangotri.</title>
        <authorList>
            <person name="Shivaji S."/>
            <person name="Ara S."/>
            <person name="Bandi S."/>
            <person name="Singh A."/>
            <person name="Kumar Pinnaka A."/>
        </authorList>
    </citation>
    <scope>NUCLEOTIDE SEQUENCE [LARGE SCALE GENOMIC DNA]</scope>
    <source>
        <strain evidence="12 13">Lz1y</strain>
    </source>
</reference>
<dbReference type="Pfam" id="PF13185">
    <property type="entry name" value="GAF_2"/>
    <property type="match status" value="1"/>
</dbReference>
<feature type="domain" description="Histidine kinase/HSP90-like ATPase" evidence="9">
    <location>
        <begin position="387"/>
        <end position="481"/>
    </location>
</feature>
<name>M7MR85_9MICC</name>
<keyword evidence="13" id="KW-1185">Reference proteome</keyword>
<dbReference type="InterPro" id="IPR003018">
    <property type="entry name" value="GAF"/>
</dbReference>
<dbReference type="InterPro" id="IPR029016">
    <property type="entry name" value="GAF-like_dom_sf"/>
</dbReference>
<dbReference type="PATRIC" id="fig|1276920.7.peg.3250"/>
<dbReference type="InterPro" id="IPR050482">
    <property type="entry name" value="Sensor_HK_TwoCompSys"/>
</dbReference>
<dbReference type="InterPro" id="IPR036890">
    <property type="entry name" value="HATPase_C_sf"/>
</dbReference>
<dbReference type="SUPFAM" id="SSF55781">
    <property type="entry name" value="GAF domain-like"/>
    <property type="match status" value="1"/>
</dbReference>
<dbReference type="Gene3D" id="3.30.450.40">
    <property type="match status" value="1"/>
</dbReference>
<keyword evidence="2" id="KW-1003">Cell membrane</keyword>
<feature type="domain" description="GAF" evidence="11">
    <location>
        <begin position="170"/>
        <end position="257"/>
    </location>
</feature>
<dbReference type="Proteomes" id="UP000012015">
    <property type="component" value="Unassembled WGS sequence"/>
</dbReference>
<dbReference type="PANTHER" id="PTHR24421">
    <property type="entry name" value="NITRATE/NITRITE SENSOR PROTEIN NARX-RELATED"/>
    <property type="match status" value="1"/>
</dbReference>
<evidence type="ECO:0000259" key="11">
    <source>
        <dbReference type="Pfam" id="PF13185"/>
    </source>
</evidence>
<dbReference type="Pfam" id="PF02518">
    <property type="entry name" value="HATPase_c"/>
    <property type="match status" value="1"/>
</dbReference>
<evidence type="ECO:0000256" key="4">
    <source>
        <dbReference type="ARBA" id="ARBA00022692"/>
    </source>
</evidence>
<evidence type="ECO:0000313" key="12">
    <source>
        <dbReference type="EMBL" id="EMQ97450.1"/>
    </source>
</evidence>
<evidence type="ECO:0000313" key="13">
    <source>
        <dbReference type="Proteomes" id="UP000012015"/>
    </source>
</evidence>
<sequence length="491" mass="53864">MALLRADGTIQKLNHAGQRILNETSDDGGGLRFDLTHRRDTATPHGLVSWSESRHAKNGAIIELSCRSEPMEGGYSLVFEDVTQRRRRDRRAAAVARIAAELISDRSLSSVLTALAYEILKADGLAGVQILTGDADSGNLRVLGMAGFTSLTGERFLERLMECKQRGARLCMFEVMESSRLAVMPHRYAEVMSDPAWEPMHEVLRFPVWDAFASLPIIVRNQTIGILNLYLAPGLSVDNEDLEFFSTMAVQAGVALDYAALLESERRSAEKAERQRLARDLHDSVVQGAFSMRMQVQALKVLTGSGELLANRKKIDTIAGELEEISGAVLSDLRNLVHRTKPVALIDKGLGAALRTLVASTSRRTGIDVQMRISGELDHLGLPMAEDIYFIVSEAIHNAVKHSSTDRIDVLVNAFESTDSLRIVIKDFGTASNRPTGAGTGDGMSGRGIAFMKQRAKNWNGLLEIVFDEVHGTTVSLEMPSASEEHRWGRA</sequence>
<dbReference type="InterPro" id="IPR011712">
    <property type="entry name" value="Sig_transdc_His_kin_sub3_dim/P"/>
</dbReference>